<evidence type="ECO:0000256" key="1">
    <source>
        <dbReference type="ARBA" id="ARBA00004141"/>
    </source>
</evidence>
<evidence type="ECO:0000256" key="3">
    <source>
        <dbReference type="ARBA" id="ARBA00022519"/>
    </source>
</evidence>
<evidence type="ECO:0000256" key="7">
    <source>
        <dbReference type="SAM" id="MobiDB-lite"/>
    </source>
</evidence>
<evidence type="ECO:0000256" key="4">
    <source>
        <dbReference type="ARBA" id="ARBA00022692"/>
    </source>
</evidence>
<keyword evidence="2" id="KW-1003">Cell membrane</keyword>
<keyword evidence="5 8" id="KW-1133">Transmembrane helix</keyword>
<evidence type="ECO:0000259" key="9">
    <source>
        <dbReference type="Pfam" id="PF01694"/>
    </source>
</evidence>
<feature type="region of interest" description="Disordered" evidence="7">
    <location>
        <begin position="1"/>
        <end position="23"/>
    </location>
</feature>
<dbReference type="GO" id="GO:0016020">
    <property type="term" value="C:membrane"/>
    <property type="evidence" value="ECO:0007669"/>
    <property type="project" value="UniProtKB-SubCell"/>
</dbReference>
<comment type="caution">
    <text evidence="10">The sequence shown here is derived from an EMBL/GenBank/DDBJ whole genome shotgun (WGS) entry which is preliminary data.</text>
</comment>
<evidence type="ECO:0000313" key="10">
    <source>
        <dbReference type="EMBL" id="PTM52380.1"/>
    </source>
</evidence>
<dbReference type="PANTHER" id="PTHR43066">
    <property type="entry name" value="RHOMBOID-RELATED PROTEIN"/>
    <property type="match status" value="1"/>
</dbReference>
<feature type="domain" description="Peptidase S54 rhomboid" evidence="9">
    <location>
        <begin position="119"/>
        <end position="281"/>
    </location>
</feature>
<keyword evidence="4 8" id="KW-0812">Transmembrane</keyword>
<evidence type="ECO:0000256" key="5">
    <source>
        <dbReference type="ARBA" id="ARBA00022989"/>
    </source>
</evidence>
<protein>
    <submittedName>
        <fullName evidence="10">Membrane associated rhomboid family serine protease</fullName>
    </submittedName>
</protein>
<sequence length="295" mass="30993">MTIGAGSPVPTLPPGEAERSPPLFLPEAATGRALDSGPAEALVRPPASSGIRSLSQREPILNVPGIVSLLCGAMILIHAVRQYVLDEDADREVLLTFAFIPARFEGSIAGTFFPGGVAGDIWTFVTYAFLHADWTHLGLNVLWFLVFGSAVARRFGAGRTLLFFIATAAAGALGHLAAVGTAFVPVIGASGAVSGFTAAALRFVFEMGGPLGAMRANGEEAYRMPALRLVDMVRNGPVMGMVAVWVIVNVAFGAMSLPMPGFEGQIAWQAHLAGFAAGLLLFRFFDPVRDEVLPA</sequence>
<feature type="transmembrane region" description="Helical" evidence="8">
    <location>
        <begin position="266"/>
        <end position="285"/>
    </location>
</feature>
<accession>A0A2T4YZL9</accession>
<feature type="transmembrane region" description="Helical" evidence="8">
    <location>
        <begin position="238"/>
        <end position="260"/>
    </location>
</feature>
<dbReference type="PANTHER" id="PTHR43066:SF26">
    <property type="entry name" value="RHOMBOID PROTEASE GLPG"/>
    <property type="match status" value="1"/>
</dbReference>
<dbReference type="Pfam" id="PF01694">
    <property type="entry name" value="Rhomboid"/>
    <property type="match status" value="1"/>
</dbReference>
<comment type="subcellular location">
    <subcellularLocation>
        <location evidence="1">Membrane</location>
        <topology evidence="1">Multi-pass membrane protein</topology>
    </subcellularLocation>
</comment>
<dbReference type="AlphaFoldDB" id="A0A2T4YZL9"/>
<dbReference type="InterPro" id="IPR022764">
    <property type="entry name" value="Peptidase_S54_rhomboid_dom"/>
</dbReference>
<proteinExistence type="predicted"/>
<keyword evidence="10" id="KW-0378">Hydrolase</keyword>
<evidence type="ECO:0000256" key="6">
    <source>
        <dbReference type="ARBA" id="ARBA00023136"/>
    </source>
</evidence>
<feature type="transmembrane region" description="Helical" evidence="8">
    <location>
        <begin position="161"/>
        <end position="180"/>
    </location>
</feature>
<keyword evidence="11" id="KW-1185">Reference proteome</keyword>
<dbReference type="Proteomes" id="UP000241808">
    <property type="component" value="Unassembled WGS sequence"/>
</dbReference>
<gene>
    <name evidence="10" type="ORF">C8P69_108181</name>
</gene>
<dbReference type="GO" id="GO:0006508">
    <property type="term" value="P:proteolysis"/>
    <property type="evidence" value="ECO:0007669"/>
    <property type="project" value="UniProtKB-KW"/>
</dbReference>
<dbReference type="EMBL" id="PZZL01000008">
    <property type="protein sequence ID" value="PTM52380.1"/>
    <property type="molecule type" value="Genomic_DNA"/>
</dbReference>
<dbReference type="Gene3D" id="1.20.1540.10">
    <property type="entry name" value="Rhomboid-like"/>
    <property type="match status" value="1"/>
</dbReference>
<evidence type="ECO:0000313" key="11">
    <source>
        <dbReference type="Proteomes" id="UP000241808"/>
    </source>
</evidence>
<feature type="transmembrane region" description="Helical" evidence="8">
    <location>
        <begin position="134"/>
        <end position="152"/>
    </location>
</feature>
<dbReference type="GO" id="GO:0004252">
    <property type="term" value="F:serine-type endopeptidase activity"/>
    <property type="evidence" value="ECO:0007669"/>
    <property type="project" value="InterPro"/>
</dbReference>
<reference evidence="10 11" key="1">
    <citation type="submission" date="2018-04" db="EMBL/GenBank/DDBJ databases">
        <title>Genomic Encyclopedia of Archaeal and Bacterial Type Strains, Phase II (KMG-II): from individual species to whole genera.</title>
        <authorList>
            <person name="Goeker M."/>
        </authorList>
    </citation>
    <scope>NUCLEOTIDE SEQUENCE [LARGE SCALE GENOMIC DNA]</scope>
    <source>
        <strain evidence="10 11">DSM 25521</strain>
    </source>
</reference>
<keyword evidence="6 8" id="KW-0472">Membrane</keyword>
<keyword evidence="10" id="KW-0645">Protease</keyword>
<dbReference type="SUPFAM" id="SSF144091">
    <property type="entry name" value="Rhomboid-like"/>
    <property type="match status" value="1"/>
</dbReference>
<dbReference type="InterPro" id="IPR035952">
    <property type="entry name" value="Rhomboid-like_sf"/>
</dbReference>
<feature type="transmembrane region" description="Helical" evidence="8">
    <location>
        <begin position="60"/>
        <end position="80"/>
    </location>
</feature>
<evidence type="ECO:0000256" key="2">
    <source>
        <dbReference type="ARBA" id="ARBA00022475"/>
    </source>
</evidence>
<organism evidence="10 11">
    <name type="scientific">Phreatobacter oligotrophus</name>
    <dbReference type="NCBI Taxonomy" id="1122261"/>
    <lineage>
        <taxon>Bacteria</taxon>
        <taxon>Pseudomonadati</taxon>
        <taxon>Pseudomonadota</taxon>
        <taxon>Alphaproteobacteria</taxon>
        <taxon>Hyphomicrobiales</taxon>
        <taxon>Phreatobacteraceae</taxon>
        <taxon>Phreatobacter</taxon>
    </lineage>
</organism>
<evidence type="ECO:0000256" key="8">
    <source>
        <dbReference type="SAM" id="Phobius"/>
    </source>
</evidence>
<name>A0A2T4YZL9_9HYPH</name>
<keyword evidence="3" id="KW-0997">Cell inner membrane</keyword>
<feature type="transmembrane region" description="Helical" evidence="8">
    <location>
        <begin position="186"/>
        <end position="205"/>
    </location>
</feature>